<dbReference type="InterPro" id="IPR014729">
    <property type="entry name" value="Rossmann-like_a/b/a_fold"/>
</dbReference>
<reference evidence="4 5" key="1">
    <citation type="submission" date="2017-07" db="EMBL/GenBank/DDBJ databases">
        <title>Isolation and whole genome analysis of endospore-forming bacteria from heroin.</title>
        <authorList>
            <person name="Kalinowski J."/>
            <person name="Ahrens B."/>
            <person name="Al-Dilaimi A."/>
            <person name="Winkler A."/>
            <person name="Wibberg D."/>
            <person name="Schleenbecker U."/>
            <person name="Ruckert C."/>
            <person name="Wolfel R."/>
            <person name="Grass G."/>
        </authorList>
    </citation>
    <scope>NUCLEOTIDE SEQUENCE [LARGE SCALE GENOMIC DNA]</scope>
    <source>
        <strain evidence="4 5">7539</strain>
    </source>
</reference>
<proteinExistence type="inferred from homology"/>
<sequence>MRALGLVVEYNPFHNGHLHHLTQAKQQTGADVVVAVMSGTFLQRGEPALLSRWYRAEMALAAGADLVVELPYAYSVQTAERFAEGAVTILAALRCSVLNFGSEKGEIAPFYALAEFMNDHQVAFNHHVKQFLKDGVSYPKASAQAFSMLSGHEKLLPLDQPNNILGYHYVKAIQRLGISMEATTTLRIQAGYHDKEFAGPIASATAIRKALLSGENIETAVPAHTARLIQMYKRRYRLLHTWEHYFPFLQHKVLTTPLAELAKTAECSEGLEHRLRDSLFSASSFQGWLSATKSKRYTQTRLQRLFAHLLTGTTAEENAAIQQSGPAYIRLLGMSETGKTYIRENKKTFSLPLVTRQGELRRYGQAGEQELRISQCYWLPLPPQALKQEVTREFQQKPINWEKRS</sequence>
<name>A0A268P3D4_SHOCL</name>
<keyword evidence="3" id="KW-0694">RNA-binding</keyword>
<evidence type="ECO:0000256" key="3">
    <source>
        <dbReference type="HAMAP-Rule" id="MF_01539"/>
    </source>
</evidence>
<dbReference type="RefSeq" id="WP_095293740.1">
    <property type="nucleotide sequence ID" value="NZ_NPCC01000005.1"/>
</dbReference>
<comment type="catalytic activity">
    <reaction evidence="3">
        <text>cytidine(34) in elongator tRNA(Met) + acetate + ATP = N(4)-acetylcytidine(34) in elongator tRNA(Met) + AMP + diphosphate</text>
        <dbReference type="Rhea" id="RHEA:58144"/>
        <dbReference type="Rhea" id="RHEA-COMP:10693"/>
        <dbReference type="Rhea" id="RHEA-COMP:10694"/>
        <dbReference type="ChEBI" id="CHEBI:30089"/>
        <dbReference type="ChEBI" id="CHEBI:30616"/>
        <dbReference type="ChEBI" id="CHEBI:33019"/>
        <dbReference type="ChEBI" id="CHEBI:74900"/>
        <dbReference type="ChEBI" id="CHEBI:82748"/>
        <dbReference type="ChEBI" id="CHEBI:456215"/>
    </reaction>
</comment>
<dbReference type="PANTHER" id="PTHR37825:SF1">
    <property type="entry name" value="TRNA(MET) CYTIDINE ACETATE LIGASE"/>
    <property type="match status" value="1"/>
</dbReference>
<gene>
    <name evidence="3" type="primary">tmcAL</name>
    <name evidence="4" type="ORF">CHH72_04585</name>
</gene>
<feature type="binding site" evidence="3">
    <location>
        <position position="101"/>
    </location>
    <ligand>
        <name>ATP</name>
        <dbReference type="ChEBI" id="CHEBI:30616"/>
    </ligand>
</feature>
<comment type="caution">
    <text evidence="4">The sequence shown here is derived from an EMBL/GenBank/DDBJ whole genome shotgun (WGS) entry which is preliminary data.</text>
</comment>
<accession>A0A268P3D4</accession>
<dbReference type="EC" id="6.3.4.-" evidence="3"/>
<keyword evidence="1 3" id="KW-0436">Ligase</keyword>
<dbReference type="SUPFAM" id="SSF52374">
    <property type="entry name" value="Nucleotidylyl transferase"/>
    <property type="match status" value="1"/>
</dbReference>
<dbReference type="GO" id="GO:0000049">
    <property type="term" value="F:tRNA binding"/>
    <property type="evidence" value="ECO:0007669"/>
    <property type="project" value="UniProtKB-KW"/>
</dbReference>
<evidence type="ECO:0000313" key="5">
    <source>
        <dbReference type="Proteomes" id="UP000216207"/>
    </source>
</evidence>
<dbReference type="HAMAP" id="MF_01539">
    <property type="entry name" value="TmcAL"/>
    <property type="match status" value="1"/>
</dbReference>
<organism evidence="4 5">
    <name type="scientific">Shouchella clausii</name>
    <name type="common">Alkalihalobacillus clausii</name>
    <dbReference type="NCBI Taxonomy" id="79880"/>
    <lineage>
        <taxon>Bacteria</taxon>
        <taxon>Bacillati</taxon>
        <taxon>Bacillota</taxon>
        <taxon>Bacilli</taxon>
        <taxon>Bacillales</taxon>
        <taxon>Bacillaceae</taxon>
        <taxon>Shouchella</taxon>
    </lineage>
</organism>
<keyword evidence="3" id="KW-0820">tRNA-binding</keyword>
<dbReference type="PANTHER" id="PTHR37825">
    <property type="entry name" value="TRNA(MET) CYTIDINE ACETATE LIGASE"/>
    <property type="match status" value="1"/>
</dbReference>
<protein>
    <recommendedName>
        <fullName evidence="3">tRNA(Met) cytidine acetate ligase</fullName>
        <ecNumber evidence="3">6.3.4.-</ecNumber>
    </recommendedName>
</protein>
<dbReference type="InterPro" id="IPR008513">
    <property type="entry name" value="tRNA(Met)_cyd_acetate_ligase"/>
</dbReference>
<dbReference type="AlphaFoldDB" id="A0A268P3D4"/>
<evidence type="ECO:0000256" key="1">
    <source>
        <dbReference type="ARBA" id="ARBA00022598"/>
    </source>
</evidence>
<feature type="binding site" evidence="3">
    <location>
        <position position="162"/>
    </location>
    <ligand>
        <name>ATP</name>
        <dbReference type="ChEBI" id="CHEBI:30616"/>
    </ligand>
</feature>
<comment type="subcellular location">
    <subcellularLocation>
        <location evidence="3">Cytoplasm</location>
    </subcellularLocation>
</comment>
<dbReference type="EMBL" id="NPCC01000005">
    <property type="protein sequence ID" value="PAE90262.1"/>
    <property type="molecule type" value="Genomic_DNA"/>
</dbReference>
<dbReference type="GO" id="GO:0005737">
    <property type="term" value="C:cytoplasm"/>
    <property type="evidence" value="ECO:0007669"/>
    <property type="project" value="UniProtKB-SubCell"/>
</dbReference>
<keyword evidence="3" id="KW-0067">ATP-binding</keyword>
<keyword evidence="3" id="KW-0547">Nucleotide-binding</keyword>
<dbReference type="Pfam" id="PF05636">
    <property type="entry name" value="HIGH_NTase1"/>
    <property type="match status" value="1"/>
</dbReference>
<feature type="binding site" evidence="3">
    <location>
        <begin position="7"/>
        <end position="20"/>
    </location>
    <ligand>
        <name>ATP</name>
        <dbReference type="ChEBI" id="CHEBI:30616"/>
    </ligand>
</feature>
<dbReference type="NCBIfam" id="NF010191">
    <property type="entry name" value="PRK13670.1"/>
    <property type="match status" value="1"/>
</dbReference>
<keyword evidence="3" id="KW-0963">Cytoplasm</keyword>
<dbReference type="Gene3D" id="3.40.50.620">
    <property type="entry name" value="HUPs"/>
    <property type="match status" value="1"/>
</dbReference>
<dbReference type="GO" id="GO:0016879">
    <property type="term" value="F:ligase activity, forming carbon-nitrogen bonds"/>
    <property type="evidence" value="ECO:0007669"/>
    <property type="project" value="UniProtKB-UniRule"/>
</dbReference>
<evidence type="ECO:0000313" key="4">
    <source>
        <dbReference type="EMBL" id="PAE90262.1"/>
    </source>
</evidence>
<comment type="similarity">
    <text evidence="3">Belongs to the TmcAL family.</text>
</comment>
<keyword evidence="2 3" id="KW-0819">tRNA processing</keyword>
<feature type="binding site" evidence="3">
    <location>
        <begin position="187"/>
        <end position="188"/>
    </location>
    <ligand>
        <name>ATP</name>
        <dbReference type="ChEBI" id="CHEBI:30616"/>
    </ligand>
</feature>
<evidence type="ECO:0000256" key="2">
    <source>
        <dbReference type="ARBA" id="ARBA00022694"/>
    </source>
</evidence>
<dbReference type="GO" id="GO:0005524">
    <property type="term" value="F:ATP binding"/>
    <property type="evidence" value="ECO:0007669"/>
    <property type="project" value="UniProtKB-KW"/>
</dbReference>
<dbReference type="Proteomes" id="UP000216207">
    <property type="component" value="Unassembled WGS sequence"/>
</dbReference>
<dbReference type="GO" id="GO:0006400">
    <property type="term" value="P:tRNA modification"/>
    <property type="evidence" value="ECO:0007669"/>
    <property type="project" value="UniProtKB-UniRule"/>
</dbReference>
<comment type="function">
    <text evidence="3">Catalyzes the formation of N(4)-acetylcytidine (ac(4)C) at the wobble position of elongator tRNA(Met), using acetate and ATP as substrates. First activates an acetate ion to form acetyladenylate (Ac-AMP) and then transfers the acetyl group to tRNA to form ac(4)C34.</text>
</comment>